<dbReference type="CDD" id="cd07153">
    <property type="entry name" value="Fur_like"/>
    <property type="match status" value="1"/>
</dbReference>
<dbReference type="InterPro" id="IPR036390">
    <property type="entry name" value="WH_DNA-bd_sf"/>
</dbReference>
<reference evidence="11 12" key="1">
    <citation type="submission" date="2014-07" db="EMBL/GenBank/DDBJ databases">
        <title>Complete genome sequence of Corynebacterium atypicum DSM 44849: identifiction of the mycolic acid biosynthesis genes.</title>
        <authorList>
            <person name="Tippelt A."/>
            <person name="Mollmann S."/>
            <person name="Albersmeier A."/>
            <person name="Jaenicke S."/>
            <person name="Ruckert C."/>
            <person name="Tauch A."/>
        </authorList>
    </citation>
    <scope>NUCLEOTIDE SEQUENCE [LARGE SCALE GENOMIC DNA]</scope>
    <source>
        <strain evidence="11 12">R2070</strain>
    </source>
</reference>
<evidence type="ECO:0000256" key="9">
    <source>
        <dbReference type="ARBA" id="ARBA00023125"/>
    </source>
</evidence>
<evidence type="ECO:0000313" key="11">
    <source>
        <dbReference type="EMBL" id="AIG64504.1"/>
    </source>
</evidence>
<dbReference type="PANTHER" id="PTHR33202">
    <property type="entry name" value="ZINC UPTAKE REGULATION PROTEIN"/>
    <property type="match status" value="1"/>
</dbReference>
<evidence type="ECO:0000256" key="4">
    <source>
        <dbReference type="ARBA" id="ARBA00022490"/>
    </source>
</evidence>
<dbReference type="EMBL" id="CP008944">
    <property type="protein sequence ID" value="AIG64504.1"/>
    <property type="molecule type" value="Genomic_DNA"/>
</dbReference>
<comment type="subcellular location">
    <subcellularLocation>
        <location evidence="1">Cytoplasm</location>
    </subcellularLocation>
</comment>
<evidence type="ECO:0000256" key="2">
    <source>
        <dbReference type="ARBA" id="ARBA00007957"/>
    </source>
</evidence>
<evidence type="ECO:0000256" key="3">
    <source>
        <dbReference type="ARBA" id="ARBA00011738"/>
    </source>
</evidence>
<dbReference type="Gene3D" id="3.30.1490.190">
    <property type="match status" value="1"/>
</dbReference>
<name>A0ABM5QNU1_9CORY</name>
<keyword evidence="12" id="KW-1185">Reference proteome</keyword>
<sequence>MPKLGARSTRQRSAIVSVLLDMDNFASAKEIYAQLQRRGEKVGLTTVYRTLQTLSEMHAVDALHMANGETLYRHCITDKHHHHLVCTSCGQTQEIDGGPVERWARATAEEYGYRLTGHDAEVFGLCRNCAAKHDHEAPTQAET</sequence>
<evidence type="ECO:0000256" key="10">
    <source>
        <dbReference type="ARBA" id="ARBA00023163"/>
    </source>
</evidence>
<evidence type="ECO:0000256" key="1">
    <source>
        <dbReference type="ARBA" id="ARBA00004496"/>
    </source>
</evidence>
<accession>A0ABM5QNU1</accession>
<evidence type="ECO:0000256" key="5">
    <source>
        <dbReference type="ARBA" id="ARBA00022491"/>
    </source>
</evidence>
<comment type="similarity">
    <text evidence="2">Belongs to the Fur family.</text>
</comment>
<keyword evidence="4" id="KW-0963">Cytoplasm</keyword>
<dbReference type="InterPro" id="IPR043135">
    <property type="entry name" value="Fur_C"/>
</dbReference>
<evidence type="ECO:0000256" key="6">
    <source>
        <dbReference type="ARBA" id="ARBA00022723"/>
    </source>
</evidence>
<evidence type="ECO:0000256" key="8">
    <source>
        <dbReference type="ARBA" id="ARBA00023015"/>
    </source>
</evidence>
<dbReference type="Proteomes" id="UP000028504">
    <property type="component" value="Chromosome"/>
</dbReference>
<gene>
    <name evidence="11" type="ORF">CATYP_07795</name>
</gene>
<dbReference type="PANTHER" id="PTHR33202:SF2">
    <property type="entry name" value="FERRIC UPTAKE REGULATION PROTEIN"/>
    <property type="match status" value="1"/>
</dbReference>
<dbReference type="InterPro" id="IPR002481">
    <property type="entry name" value="FUR"/>
</dbReference>
<keyword evidence="8" id="KW-0805">Transcription regulation</keyword>
<dbReference type="SUPFAM" id="SSF46785">
    <property type="entry name" value="Winged helix' DNA-binding domain"/>
    <property type="match status" value="1"/>
</dbReference>
<evidence type="ECO:0000313" key="12">
    <source>
        <dbReference type="Proteomes" id="UP000028504"/>
    </source>
</evidence>
<dbReference type="Gene3D" id="1.10.10.10">
    <property type="entry name" value="Winged helix-like DNA-binding domain superfamily/Winged helix DNA-binding domain"/>
    <property type="match status" value="1"/>
</dbReference>
<protein>
    <submittedName>
        <fullName evidence="11">Sugar ABC transporter substrate-binding protein</fullName>
    </submittedName>
</protein>
<evidence type="ECO:0000256" key="7">
    <source>
        <dbReference type="ARBA" id="ARBA00022833"/>
    </source>
</evidence>
<proteinExistence type="inferred from homology"/>
<keyword evidence="6" id="KW-0479">Metal-binding</keyword>
<keyword evidence="5" id="KW-0678">Repressor</keyword>
<comment type="subunit">
    <text evidence="3">Homodimer.</text>
</comment>
<dbReference type="InterPro" id="IPR036388">
    <property type="entry name" value="WH-like_DNA-bd_sf"/>
</dbReference>
<keyword evidence="9" id="KW-0238">DNA-binding</keyword>
<keyword evidence="10" id="KW-0804">Transcription</keyword>
<dbReference type="RefSeq" id="WP_038608339.1">
    <property type="nucleotide sequence ID" value="NZ_CP008944.1"/>
</dbReference>
<organism evidence="11 12">
    <name type="scientific">Corynebacterium atypicum</name>
    <dbReference type="NCBI Taxonomy" id="191610"/>
    <lineage>
        <taxon>Bacteria</taxon>
        <taxon>Bacillati</taxon>
        <taxon>Actinomycetota</taxon>
        <taxon>Actinomycetes</taxon>
        <taxon>Mycobacteriales</taxon>
        <taxon>Corynebacteriaceae</taxon>
        <taxon>Corynebacterium</taxon>
    </lineage>
</organism>
<dbReference type="Pfam" id="PF01475">
    <property type="entry name" value="FUR"/>
    <property type="match status" value="1"/>
</dbReference>
<keyword evidence="7" id="KW-0862">Zinc</keyword>